<sequence>MDGERDGVRSHTLHAALRRYVEEVSWTLAAETADGAEVPFELVEERGVRRTALYCYRPLVDEFLRERFGALARLDGHVPAARALGAHDGIARYLKAHHEPVPSDAPGRAHAALSLFLERVYAEQTTFEFDNERFERAYAQLEELIFAGRTHAAAIVAVLGLDIASPEIVLADGLTLTRAETFDDLPAELRTEADVVAAFRAEVEDGAPDPFVQAGRAFRRLLVALRLYDDGGVALGSVAWTRVDSGAWRSAALGAGGIPQGLTLIEADEEDELRGFCSLVARRTPRSGELAWALSRYGMACERTVPAEALSDVLLALRALLEPEGPASGRLPGRLAALCAVPEDRVALAERASQAIALERAIIAGTAPHSPAVDELIAELSGYLRALLRDVLCGHLDADVRGLADRLLVETPA</sequence>
<dbReference type="AlphaFoldDB" id="A0A9E6XVL3"/>
<name>A0A9E6XVL3_9ACTN</name>
<keyword evidence="2" id="KW-1185">Reference proteome</keyword>
<reference evidence="1" key="1">
    <citation type="journal article" date="2022" name="Int. J. Syst. Evol. Microbiol.">
        <title>Pseudomonas aegrilactucae sp. nov. and Pseudomonas morbosilactucae sp. nov., pathogens causing bacterial rot of lettuce in Japan.</title>
        <authorList>
            <person name="Sawada H."/>
            <person name="Fujikawa T."/>
            <person name="Satou M."/>
        </authorList>
    </citation>
    <scope>NUCLEOTIDE SEQUENCE</scope>
    <source>
        <strain evidence="1">0166_1</strain>
    </source>
</reference>
<gene>
    <name evidence="1" type="ORF">DSM104329_01389</name>
</gene>
<dbReference type="KEGG" id="sbae:DSM104329_01389"/>
<organism evidence="1 2">
    <name type="scientific">Capillimicrobium parvum</name>
    <dbReference type="NCBI Taxonomy" id="2884022"/>
    <lineage>
        <taxon>Bacteria</taxon>
        <taxon>Bacillati</taxon>
        <taxon>Actinomycetota</taxon>
        <taxon>Thermoleophilia</taxon>
        <taxon>Solirubrobacterales</taxon>
        <taxon>Capillimicrobiaceae</taxon>
        <taxon>Capillimicrobium</taxon>
    </lineage>
</organism>
<dbReference type="EMBL" id="CP087164">
    <property type="protein sequence ID" value="UGS35005.1"/>
    <property type="molecule type" value="Genomic_DNA"/>
</dbReference>
<evidence type="ECO:0000313" key="2">
    <source>
        <dbReference type="Proteomes" id="UP001162834"/>
    </source>
</evidence>
<dbReference type="Proteomes" id="UP001162834">
    <property type="component" value="Chromosome"/>
</dbReference>
<accession>A0A9E6XVL3</accession>
<proteinExistence type="predicted"/>
<evidence type="ECO:0000313" key="1">
    <source>
        <dbReference type="EMBL" id="UGS35005.1"/>
    </source>
</evidence>
<protein>
    <submittedName>
        <fullName evidence="1">Uncharacterized protein</fullName>
    </submittedName>
</protein>
<dbReference type="RefSeq" id="WP_259314669.1">
    <property type="nucleotide sequence ID" value="NZ_CP087164.1"/>
</dbReference>